<reference evidence="2" key="2">
    <citation type="submission" date="2023-05" db="EMBL/GenBank/DDBJ databases">
        <authorList>
            <person name="Schelkunov M.I."/>
        </authorList>
    </citation>
    <scope>NUCLEOTIDE SEQUENCE</scope>
    <source>
        <strain evidence="2">Hsosn_3</strain>
        <tissue evidence="2">Leaf</tissue>
    </source>
</reference>
<protein>
    <submittedName>
        <fullName evidence="2">Uncharacterized protein</fullName>
    </submittedName>
</protein>
<feature type="region of interest" description="Disordered" evidence="1">
    <location>
        <begin position="776"/>
        <end position="799"/>
    </location>
</feature>
<evidence type="ECO:0000313" key="3">
    <source>
        <dbReference type="Proteomes" id="UP001237642"/>
    </source>
</evidence>
<organism evidence="2 3">
    <name type="scientific">Heracleum sosnowskyi</name>
    <dbReference type="NCBI Taxonomy" id="360622"/>
    <lineage>
        <taxon>Eukaryota</taxon>
        <taxon>Viridiplantae</taxon>
        <taxon>Streptophyta</taxon>
        <taxon>Embryophyta</taxon>
        <taxon>Tracheophyta</taxon>
        <taxon>Spermatophyta</taxon>
        <taxon>Magnoliopsida</taxon>
        <taxon>eudicotyledons</taxon>
        <taxon>Gunneridae</taxon>
        <taxon>Pentapetalae</taxon>
        <taxon>asterids</taxon>
        <taxon>campanulids</taxon>
        <taxon>Apiales</taxon>
        <taxon>Apiaceae</taxon>
        <taxon>Apioideae</taxon>
        <taxon>apioid superclade</taxon>
        <taxon>Tordylieae</taxon>
        <taxon>Tordyliinae</taxon>
        <taxon>Heracleum</taxon>
    </lineage>
</organism>
<name>A0AAD8MD56_9APIA</name>
<evidence type="ECO:0000313" key="2">
    <source>
        <dbReference type="EMBL" id="KAK1367878.1"/>
    </source>
</evidence>
<dbReference type="Proteomes" id="UP001237642">
    <property type="component" value="Unassembled WGS sequence"/>
</dbReference>
<dbReference type="EMBL" id="JAUIZM010000008">
    <property type="protein sequence ID" value="KAK1367878.1"/>
    <property type="molecule type" value="Genomic_DNA"/>
</dbReference>
<reference evidence="2" key="1">
    <citation type="submission" date="2023-02" db="EMBL/GenBank/DDBJ databases">
        <title>Genome of toxic invasive species Heracleum sosnowskyi carries increased number of genes despite the absence of recent whole-genome duplications.</title>
        <authorList>
            <person name="Schelkunov M."/>
            <person name="Shtratnikova V."/>
            <person name="Makarenko M."/>
            <person name="Klepikova A."/>
            <person name="Omelchenko D."/>
            <person name="Novikova G."/>
            <person name="Obukhova E."/>
            <person name="Bogdanov V."/>
            <person name="Penin A."/>
            <person name="Logacheva M."/>
        </authorList>
    </citation>
    <scope>NUCLEOTIDE SEQUENCE</scope>
    <source>
        <strain evidence="2">Hsosn_3</strain>
        <tissue evidence="2">Leaf</tissue>
    </source>
</reference>
<dbReference type="PANTHER" id="PTHR35505:SF1">
    <property type="entry name" value="SNF2 DOMAIN PROTEIN"/>
    <property type="match status" value="1"/>
</dbReference>
<proteinExistence type="predicted"/>
<accession>A0AAD8MD56</accession>
<gene>
    <name evidence="2" type="ORF">POM88_033970</name>
</gene>
<dbReference type="PANTHER" id="PTHR35505">
    <property type="entry name" value="OS01G0600300 PROTEIN"/>
    <property type="match status" value="1"/>
</dbReference>
<sequence>MVVLSHSQDYEAILKDSINHFITESRKGEKCFMAERMILHRVIQTMDDPPLEFIWFYSALTFNSNSLYFQEPCNRVVVLKDLFQLVVSCSEPCSGVQRVAVLAPVLYILCSCWKREVCVRGEIEGLVERIGSYISICCVECFDADRDVVLGDNLMGNFVDLVRVWNVDQIGKGMVLDDALRLFFPLLSDEVRNQVDARCGMRVLAGLVMVQFFLLRLCLRVSRKEKQGDLKLSLYQAVGGFQNLGFHESYVCAPLKMSSPTTDTSVRASLTEYDEIKLTNLIEMFMKELQSDVPNLSQLRLHSNNLLQKSKDSPFEFLCFYLAISYRNFMRIGEDLLYVAKELFELSMWFSTPRNALKSVAIIALIIPVLHKSCVGLSKADVCLGRGIKKLLERIVGYIILNCSLENQRNGIEQLSYCFRDMMRVWTMDQVESDCKPVDHLRLFFPLLSDEVRLQINVCYTTHNLAGAVMVEILMLLLQFKLNFGVPGVDQQMDLSEWILQILKEFKNFTFYDMLFRMMLEPSLPVTTLLSSEEERLLRRVLYDAVLLGELPFLKSGRFSQLHKSNLKNMFLAWLLVADNAIEFAREYGAGKHATTVSYTEAFSRSDIPNLLIELVANQIGMKEKLSRPNTPTPRALIKWLLGLQDHGIRVFEDCSTLHAKATTCSLRQDYGLLEFKPAGDYSTPDTFPDLNGANKVCMDQEMVYSLQSPISTVACPVNLKSTHGRRKRDEEMNEVEPQAKTVKCEFHYSPVTSISLPPAFGDALISGSQGNITTGLCTGNEKKETSPNDADEEMEDIE</sequence>
<comment type="caution">
    <text evidence="2">The sequence shown here is derived from an EMBL/GenBank/DDBJ whole genome shotgun (WGS) entry which is preliminary data.</text>
</comment>
<dbReference type="AlphaFoldDB" id="A0AAD8MD56"/>
<feature type="compositionally biased region" description="Acidic residues" evidence="1">
    <location>
        <begin position="790"/>
        <end position="799"/>
    </location>
</feature>
<keyword evidence="3" id="KW-1185">Reference proteome</keyword>
<evidence type="ECO:0000256" key="1">
    <source>
        <dbReference type="SAM" id="MobiDB-lite"/>
    </source>
</evidence>